<feature type="transmembrane region" description="Helical" evidence="2">
    <location>
        <begin position="48"/>
        <end position="75"/>
    </location>
</feature>
<evidence type="ECO:0000259" key="3">
    <source>
        <dbReference type="SMART" id="SM00014"/>
    </source>
</evidence>
<dbReference type="EMBL" id="BMMH01000002">
    <property type="protein sequence ID" value="GGK98324.1"/>
    <property type="molecule type" value="Genomic_DNA"/>
</dbReference>
<keyword evidence="5" id="KW-1185">Reference proteome</keyword>
<reference evidence="4" key="1">
    <citation type="journal article" date="2014" name="Int. J. Syst. Evol. Microbiol.">
        <title>Complete genome sequence of Corynebacterium casei LMG S-19264T (=DSM 44701T), isolated from a smear-ripened cheese.</title>
        <authorList>
            <consortium name="US DOE Joint Genome Institute (JGI-PGF)"/>
            <person name="Walter F."/>
            <person name="Albersmeier A."/>
            <person name="Kalinowski J."/>
            <person name="Ruckert C."/>
        </authorList>
    </citation>
    <scope>NUCLEOTIDE SEQUENCE</scope>
    <source>
        <strain evidence="4">CGMCC 4.3508</strain>
    </source>
</reference>
<dbReference type="SMART" id="SM00014">
    <property type="entry name" value="acidPPc"/>
    <property type="match status" value="1"/>
</dbReference>
<organism evidence="4 5">
    <name type="scientific">Nocardia jinanensis</name>
    <dbReference type="NCBI Taxonomy" id="382504"/>
    <lineage>
        <taxon>Bacteria</taxon>
        <taxon>Bacillati</taxon>
        <taxon>Actinomycetota</taxon>
        <taxon>Actinomycetes</taxon>
        <taxon>Mycobacteriales</taxon>
        <taxon>Nocardiaceae</taxon>
        <taxon>Nocardia</taxon>
    </lineage>
</organism>
<evidence type="ECO:0000313" key="5">
    <source>
        <dbReference type="Proteomes" id="UP000638263"/>
    </source>
</evidence>
<evidence type="ECO:0000256" key="2">
    <source>
        <dbReference type="SAM" id="Phobius"/>
    </source>
</evidence>
<dbReference type="InterPro" id="IPR000326">
    <property type="entry name" value="PAP2/HPO"/>
</dbReference>
<protein>
    <recommendedName>
        <fullName evidence="3">Phosphatidic acid phosphatase type 2/haloperoxidase domain-containing protein</fullName>
    </recommendedName>
</protein>
<dbReference type="SUPFAM" id="SSF48317">
    <property type="entry name" value="Acid phosphatase/Vanadium-dependent haloperoxidase"/>
    <property type="match status" value="1"/>
</dbReference>
<evidence type="ECO:0000256" key="1">
    <source>
        <dbReference type="SAM" id="MobiDB-lite"/>
    </source>
</evidence>
<dbReference type="PANTHER" id="PTHR14969:SF13">
    <property type="entry name" value="AT30094P"/>
    <property type="match status" value="1"/>
</dbReference>
<feature type="transmembrane region" description="Helical" evidence="2">
    <location>
        <begin position="181"/>
        <end position="198"/>
    </location>
</feature>
<feature type="transmembrane region" description="Helical" evidence="2">
    <location>
        <begin position="124"/>
        <end position="143"/>
    </location>
</feature>
<dbReference type="CDD" id="cd03392">
    <property type="entry name" value="PAP2_like_2"/>
    <property type="match status" value="1"/>
</dbReference>
<dbReference type="InterPro" id="IPR036938">
    <property type="entry name" value="PAP2/HPO_sf"/>
</dbReference>
<feature type="transmembrane region" description="Helical" evidence="2">
    <location>
        <begin position="82"/>
        <end position="104"/>
    </location>
</feature>
<dbReference type="Gene3D" id="1.20.144.10">
    <property type="entry name" value="Phosphatidic acid phosphatase type 2/haloperoxidase"/>
    <property type="match status" value="1"/>
</dbReference>
<feature type="transmembrane region" description="Helical" evidence="2">
    <location>
        <begin position="150"/>
        <end position="169"/>
    </location>
</feature>
<keyword evidence="2" id="KW-0472">Membrane</keyword>
<proteinExistence type="predicted"/>
<evidence type="ECO:0000313" key="4">
    <source>
        <dbReference type="EMBL" id="GGK98324.1"/>
    </source>
</evidence>
<keyword evidence="2" id="KW-1133">Transmembrane helix</keyword>
<reference evidence="4" key="2">
    <citation type="submission" date="2020-09" db="EMBL/GenBank/DDBJ databases">
        <authorList>
            <person name="Sun Q."/>
            <person name="Zhou Y."/>
        </authorList>
    </citation>
    <scope>NUCLEOTIDE SEQUENCE</scope>
    <source>
        <strain evidence="4">CGMCC 4.3508</strain>
    </source>
</reference>
<feature type="compositionally biased region" description="Polar residues" evidence="1">
    <location>
        <begin position="211"/>
        <end position="229"/>
    </location>
</feature>
<feature type="domain" description="Phosphatidic acid phosphatase type 2/haloperoxidase" evidence="3">
    <location>
        <begin position="82"/>
        <end position="196"/>
    </location>
</feature>
<dbReference type="Pfam" id="PF01569">
    <property type="entry name" value="PAP2"/>
    <property type="match status" value="1"/>
</dbReference>
<feature type="region of interest" description="Disordered" evidence="1">
    <location>
        <begin position="206"/>
        <end position="229"/>
    </location>
</feature>
<dbReference type="PANTHER" id="PTHR14969">
    <property type="entry name" value="SPHINGOSINE-1-PHOSPHATE PHOSPHOHYDROLASE"/>
    <property type="match status" value="1"/>
</dbReference>
<name>A0A917RAE7_9NOCA</name>
<dbReference type="Proteomes" id="UP000638263">
    <property type="component" value="Unassembled WGS sequence"/>
</dbReference>
<dbReference type="AlphaFoldDB" id="A0A917RAE7"/>
<accession>A0A917RAE7</accession>
<keyword evidence="2" id="KW-0812">Transmembrane</keyword>
<gene>
    <name evidence="4" type="ORF">GCM10011588_11120</name>
</gene>
<comment type="caution">
    <text evidence="4">The sequence shown here is derived from an EMBL/GenBank/DDBJ whole genome shotgun (WGS) entry which is preliminary data.</text>
</comment>
<sequence>MKYVLGLAVVLFAVFAATTGYVVAGDATAHIDRPLHDWVLGRRAEPLTTAATVITHIGGSVVMWTLALLACAILLKRGAQADLLLVAGVGAASAMLVPAAKQLIGRARPPVAGHLVEVSSPAFPSGHSVGSAAIVGVLATLFCMRTAHRVAGVIVAALAATFIVAVGLSRVYLGVHWPTDVFAGWTLGALLIAVGVLIRTRADGPDPAEQPVTSAGSGTDTTVVWSARR</sequence>